<comment type="caution">
    <text evidence="3">The sequence shown here is derived from an EMBL/GenBank/DDBJ whole genome shotgun (WGS) entry which is preliminary data.</text>
</comment>
<dbReference type="PANTHER" id="PTHR44167">
    <property type="entry name" value="OVARIAN-SPECIFIC SERINE/THREONINE-PROTEIN KINASE LOK-RELATED"/>
    <property type="match status" value="1"/>
</dbReference>
<name>A0A813MAI0_9BILA</name>
<proteinExistence type="predicted"/>
<dbReference type="GO" id="GO:0003676">
    <property type="term" value="F:nucleic acid binding"/>
    <property type="evidence" value="ECO:0007669"/>
    <property type="project" value="InterPro"/>
</dbReference>
<sequence>MTNPENRNFNKYFGLTDAQNHFMTSTVDICDTRFLYKPTLPQSILKPNGSPSSFVILSPYGTGKSMLRCAYSMNLNSQCFIVSLFNAHLSGYIERFVKTNARNNESQNGLEKWEKKDFAQTLLSVLVTQFLKQLDTNKINIMGMTTDEKMDLIFIACYYYNGDSTEELEKMVNFLLGKKDGMFGSKLYKATTTNTQIQESNRYEDKPLLTQFQNDIQNFKVFDLNQNRKLHLLLGIVEGEHYQASAKKRQMHDNVLPDLVKFATFMKKYVNKKVVFIIDGIDENKYSFGDNEVNTHQLNIFYKSSVSQELLSMIMANTFDLAMFYIEKHSAPHAVAQYQELTSVDNLMKKENYPHMLNGHTIYIYRELRGIPNFKRTRAYRDIRALSFGAKAPNSIPESELKRHFAQYGTVLNVETIENDIKIIYDNYDSVDKAILDNPHMFNNISYIVEKYLGRTTTPIDECSPMSLATDLQSFAAPQHHKSEPALLNTASTESNVDLRRSTGVLYETVKPSSSDTGYPSQSFGKTFRDLKEQGKEIETNSDLPDDVPPEWTSKNMQSGEAGGQGEVRIVYYKNNLEQLGAIKIYSIAAKVKKDNEGLNAYYKERRMRAHRELTALKRLQSIENISQLTSYSSDHTNIPDSEEDAVNGKSLYWIIMKYIDGRTLEDFVHELGEVDLLSAIKLTRKLLLTIKKVHARGVIHRDIKPINLLVSYDGNALIETAEIYVIDFGLSFIENREDDLDLSSFEEKAKYIQTHFGDTIGNCFFRVPQLNSASTKQLTAKEKNVLLDVRRSPTIDASSICAILFWLITNIEPGLKIRDKDNLAPHQTDKARSRIINKIEEAANLSAQYQELTSVDNLMKKENYPHMLNGHTIYIYRELRGIPNFKKVRTYRDIRALSFGAKAPHSIPESELKRHFAEYGAILNVETIENDIKIIYDNYDSVDKAILDNPHIFNNISYIVEKYLGRTTTPIDECSPMSSATGLHAFAAPQHHKSEPALLNTASTESNVDLRRSTGVLYETVKSSSSDTGYLSQTFGQIFENIKEQANSDLPDDVPQEWTSKNMQSGEAGGQGEVRIVYYKKNLEQLGAIKIYSIAAKVKKDNEGLNAYYKERRMRAHRELTALKRLQGIKNISQLTSYSSDHTNIPDSEKVAVNGKNLYWIIMKYIDGRTLEDFVHELGEVDLLNAIKLTRKLLLTIKNVHARGVIHRDIKPINLLVSYDQNTPIETAEIHVIDFGLAYIENREDDVDLSSFEENEDSMNTCLGHTIGNRFFRVPQLNSASTKQLTAKEKNVLLDVRRSPTIDASSICAILFWLITNIEPGLKIRDKDNLAPHQTDKARSRIINKIEEAANLSASTKQLTAKEKNVLLDVRRSPTIDASSICAILFWLITNIEPGLKIRDKDNLAPHQTDKARSRIINKIEEAANLSGIVKNLLPEFKKQLTNYLMSTFDKGFENAEYQWTIEQLQYRLESILHLLHPKTMPFDQQLSDATKRLVSFESATAVSNLFPIEFKFHNISLAYESAKAKFIAQHSSCSWYDGHCHWSEYQQNMTERKNHDLLSYQQKKKNWMLIIVCSVHLDDNGKIFTLAIGSNFNGVYVELPLGQYAPRELDSLNIDLEFERELINLLQVISNP</sequence>
<evidence type="ECO:0000313" key="3">
    <source>
        <dbReference type="EMBL" id="CAF0716365.1"/>
    </source>
</evidence>
<dbReference type="CDD" id="cd00590">
    <property type="entry name" value="RRM_SF"/>
    <property type="match status" value="1"/>
</dbReference>
<accession>A0A813MAI0</accession>
<dbReference type="InterPro" id="IPR000719">
    <property type="entry name" value="Prot_kinase_dom"/>
</dbReference>
<dbReference type="InterPro" id="IPR008271">
    <property type="entry name" value="Ser/Thr_kinase_AS"/>
</dbReference>
<evidence type="ECO:0000259" key="2">
    <source>
        <dbReference type="PROSITE" id="PS50011"/>
    </source>
</evidence>
<dbReference type="EMBL" id="CAJNOE010000005">
    <property type="protein sequence ID" value="CAF0716365.1"/>
    <property type="molecule type" value="Genomic_DNA"/>
</dbReference>
<dbReference type="PROSITE" id="PS00108">
    <property type="entry name" value="PROTEIN_KINASE_ST"/>
    <property type="match status" value="2"/>
</dbReference>
<dbReference type="SMART" id="SM00220">
    <property type="entry name" value="S_TKc"/>
    <property type="match status" value="1"/>
</dbReference>
<dbReference type="PROSITE" id="PS50011">
    <property type="entry name" value="PROTEIN_KINASE_DOM"/>
    <property type="match status" value="2"/>
</dbReference>
<dbReference type="GO" id="GO:0044773">
    <property type="term" value="P:mitotic DNA damage checkpoint signaling"/>
    <property type="evidence" value="ECO:0007669"/>
    <property type="project" value="TreeGrafter"/>
</dbReference>
<evidence type="ECO:0000256" key="1">
    <source>
        <dbReference type="SAM" id="MobiDB-lite"/>
    </source>
</evidence>
<gene>
    <name evidence="3" type="ORF">IZO911_LOCUS1082</name>
</gene>
<dbReference type="PANTHER" id="PTHR44167:SF30">
    <property type="entry name" value="PHOSPHORYLASE KINASE"/>
    <property type="match status" value="1"/>
</dbReference>
<dbReference type="Proteomes" id="UP000663860">
    <property type="component" value="Unassembled WGS sequence"/>
</dbReference>
<dbReference type="GO" id="GO:0005634">
    <property type="term" value="C:nucleus"/>
    <property type="evidence" value="ECO:0007669"/>
    <property type="project" value="TreeGrafter"/>
</dbReference>
<dbReference type="SUPFAM" id="SSF54928">
    <property type="entry name" value="RNA-binding domain, RBD"/>
    <property type="match status" value="2"/>
</dbReference>
<dbReference type="InterPro" id="IPR035979">
    <property type="entry name" value="RBD_domain_sf"/>
</dbReference>
<organism evidence="3 4">
    <name type="scientific">Adineta steineri</name>
    <dbReference type="NCBI Taxonomy" id="433720"/>
    <lineage>
        <taxon>Eukaryota</taxon>
        <taxon>Metazoa</taxon>
        <taxon>Spiralia</taxon>
        <taxon>Gnathifera</taxon>
        <taxon>Rotifera</taxon>
        <taxon>Eurotatoria</taxon>
        <taxon>Bdelloidea</taxon>
        <taxon>Adinetida</taxon>
        <taxon>Adinetidae</taxon>
        <taxon>Adineta</taxon>
    </lineage>
</organism>
<feature type="domain" description="Protein kinase" evidence="2">
    <location>
        <begin position="557"/>
        <end position="875"/>
    </location>
</feature>
<dbReference type="GO" id="GO:0005524">
    <property type="term" value="F:ATP binding"/>
    <property type="evidence" value="ECO:0007669"/>
    <property type="project" value="InterPro"/>
</dbReference>
<dbReference type="SUPFAM" id="SSF56112">
    <property type="entry name" value="Protein kinase-like (PK-like)"/>
    <property type="match status" value="2"/>
</dbReference>
<dbReference type="Pfam" id="PF00069">
    <property type="entry name" value="Pkinase"/>
    <property type="match status" value="2"/>
</dbReference>
<dbReference type="GO" id="GO:0004674">
    <property type="term" value="F:protein serine/threonine kinase activity"/>
    <property type="evidence" value="ECO:0007669"/>
    <property type="project" value="TreeGrafter"/>
</dbReference>
<evidence type="ECO:0000313" key="4">
    <source>
        <dbReference type="Proteomes" id="UP000663860"/>
    </source>
</evidence>
<reference evidence="3" key="1">
    <citation type="submission" date="2021-02" db="EMBL/GenBank/DDBJ databases">
        <authorList>
            <person name="Nowell W R."/>
        </authorList>
    </citation>
    <scope>NUCLEOTIDE SEQUENCE</scope>
</reference>
<feature type="domain" description="Protein kinase" evidence="2">
    <location>
        <begin position="1064"/>
        <end position="1481"/>
    </location>
</feature>
<dbReference type="InterPro" id="IPR011009">
    <property type="entry name" value="Kinase-like_dom_sf"/>
</dbReference>
<dbReference type="Gene3D" id="1.10.510.10">
    <property type="entry name" value="Transferase(Phosphotransferase) domain 1"/>
    <property type="match status" value="2"/>
</dbReference>
<protein>
    <recommendedName>
        <fullName evidence="2">Protein kinase domain-containing protein</fullName>
    </recommendedName>
</protein>
<feature type="region of interest" description="Disordered" evidence="1">
    <location>
        <begin position="536"/>
        <end position="562"/>
    </location>
</feature>